<reference evidence="12 13" key="1">
    <citation type="submission" date="2017-11" db="EMBL/GenBank/DDBJ databases">
        <title>Genome-resolved metagenomics identifies genetic mobility, metabolic interactions, and unexpected diversity in perchlorate-reducing communities.</title>
        <authorList>
            <person name="Barnum T.P."/>
            <person name="Figueroa I.A."/>
            <person name="Carlstrom C.I."/>
            <person name="Lucas L.N."/>
            <person name="Engelbrektson A.L."/>
            <person name="Coates J.D."/>
        </authorList>
    </citation>
    <scope>NUCLEOTIDE SEQUENCE [LARGE SCALE GENOMIC DNA]</scope>
    <source>
        <strain evidence="12">BM706</strain>
    </source>
</reference>
<dbReference type="GO" id="GO:0009432">
    <property type="term" value="P:SOS response"/>
    <property type="evidence" value="ECO:0007669"/>
    <property type="project" value="UniProtKB-UniRule"/>
</dbReference>
<organism evidence="12 13">
    <name type="scientific">Muiribacterium halophilum</name>
    <dbReference type="NCBI Taxonomy" id="2053465"/>
    <lineage>
        <taxon>Bacteria</taxon>
        <taxon>Candidatus Muiribacteriota</taxon>
        <taxon>Candidatus Muiribacteriia</taxon>
        <taxon>Candidatus Muiribacteriales</taxon>
        <taxon>Candidatus Muiribacteriaceae</taxon>
        <taxon>Candidatus Muiribacterium</taxon>
    </lineage>
</organism>
<feature type="domain" description="RecA family profile 2" evidence="11">
    <location>
        <begin position="203"/>
        <end position="276"/>
    </location>
</feature>
<dbReference type="InterPro" id="IPR049428">
    <property type="entry name" value="RecA-like_N"/>
</dbReference>
<evidence type="ECO:0000256" key="3">
    <source>
        <dbReference type="ARBA" id="ARBA00022741"/>
    </source>
</evidence>
<keyword evidence="3 7" id="KW-0547">Nucleotide-binding</keyword>
<dbReference type="GO" id="GO:0006281">
    <property type="term" value="P:DNA repair"/>
    <property type="evidence" value="ECO:0007669"/>
    <property type="project" value="UniProtKB-UniRule"/>
</dbReference>
<dbReference type="Gene3D" id="3.40.50.300">
    <property type="entry name" value="P-loop containing nucleotide triphosphate hydrolases"/>
    <property type="match status" value="1"/>
</dbReference>
<dbReference type="SUPFAM" id="SSF54752">
    <property type="entry name" value="RecA protein, C-terminal domain"/>
    <property type="match status" value="1"/>
</dbReference>
<evidence type="ECO:0000259" key="11">
    <source>
        <dbReference type="PROSITE" id="PS50163"/>
    </source>
</evidence>
<keyword evidence="5 7" id="KW-0238">DNA-binding</keyword>
<proteinExistence type="inferred from homology"/>
<dbReference type="CDD" id="cd00983">
    <property type="entry name" value="RecA"/>
    <property type="match status" value="1"/>
</dbReference>
<dbReference type="GO" id="GO:0005829">
    <property type="term" value="C:cytosol"/>
    <property type="evidence" value="ECO:0007669"/>
    <property type="project" value="TreeGrafter"/>
</dbReference>
<evidence type="ECO:0000256" key="6">
    <source>
        <dbReference type="ARBA" id="ARBA00023172"/>
    </source>
</evidence>
<dbReference type="Pfam" id="PF00154">
    <property type="entry name" value="RecA_N"/>
    <property type="match status" value="1"/>
</dbReference>
<evidence type="ECO:0000256" key="9">
    <source>
        <dbReference type="RuleBase" id="RU004527"/>
    </source>
</evidence>
<dbReference type="InterPro" id="IPR027417">
    <property type="entry name" value="P-loop_NTPase"/>
</dbReference>
<dbReference type="SUPFAM" id="SSF52540">
    <property type="entry name" value="P-loop containing nucleoside triphosphate hydrolases"/>
    <property type="match status" value="1"/>
</dbReference>
<evidence type="ECO:0000256" key="2">
    <source>
        <dbReference type="ARBA" id="ARBA00015553"/>
    </source>
</evidence>
<dbReference type="PANTHER" id="PTHR45900:SF1">
    <property type="entry name" value="MITOCHONDRIAL DNA REPAIR PROTEIN RECA HOMOLOG-RELATED"/>
    <property type="match status" value="1"/>
</dbReference>
<keyword evidence="7 8" id="KW-0742">SOS response</keyword>
<keyword evidence="7 9" id="KW-0227">DNA damage</keyword>
<dbReference type="GO" id="GO:0006310">
    <property type="term" value="P:DNA recombination"/>
    <property type="evidence" value="ECO:0007669"/>
    <property type="project" value="UniProtKB-UniRule"/>
</dbReference>
<protein>
    <recommendedName>
        <fullName evidence="2 7">Protein RecA</fullName>
    </recommendedName>
    <alternativeName>
        <fullName evidence="7 8">Recombinase A</fullName>
    </alternativeName>
</protein>
<dbReference type="Pfam" id="PF21096">
    <property type="entry name" value="RecA_C"/>
    <property type="match status" value="1"/>
</dbReference>
<dbReference type="InterPro" id="IPR023400">
    <property type="entry name" value="RecA_C_sf"/>
</dbReference>
<dbReference type="NCBIfam" id="TIGR02012">
    <property type="entry name" value="tigrfam_recA"/>
    <property type="match status" value="1"/>
</dbReference>
<dbReference type="SMART" id="SM00382">
    <property type="entry name" value="AAA"/>
    <property type="match status" value="1"/>
</dbReference>
<comment type="similarity">
    <text evidence="1 7 9">Belongs to the RecA family.</text>
</comment>
<dbReference type="HAMAP" id="MF_00268">
    <property type="entry name" value="RecA"/>
    <property type="match status" value="1"/>
</dbReference>
<evidence type="ECO:0000256" key="4">
    <source>
        <dbReference type="ARBA" id="ARBA00022840"/>
    </source>
</evidence>
<gene>
    <name evidence="7 12" type="primary">recA</name>
    <name evidence="12" type="ORF">C0601_06590</name>
</gene>
<accession>A0A2N5ZGE7</accession>
<dbReference type="InterPro" id="IPR013765">
    <property type="entry name" value="DNA_recomb/repair_RecA"/>
</dbReference>
<evidence type="ECO:0000256" key="8">
    <source>
        <dbReference type="RuleBase" id="RU000526"/>
    </source>
</evidence>
<keyword evidence="7 8" id="KW-0234">DNA repair</keyword>
<dbReference type="PANTHER" id="PTHR45900">
    <property type="entry name" value="RECA"/>
    <property type="match status" value="1"/>
</dbReference>
<feature type="binding site" evidence="7">
    <location>
        <begin position="69"/>
        <end position="76"/>
    </location>
    <ligand>
        <name>ATP</name>
        <dbReference type="ChEBI" id="CHEBI:30616"/>
    </ligand>
</feature>
<dbReference type="AlphaFoldDB" id="A0A2N5ZGE7"/>
<sequence>MKQKLETGRKKALDAAIAGVRKNFGNGSIMRLGEKPIEKVSAISSGSKKLDEALGIGGFPKGRIIEIFGPESSGKTTLALHAVAKAQKQDGVAVFIDAEHAFDPIYAENIGINTSELIVSQPSSGEEALRIAEQMIRSGAVDIVVIDSVAALVPEAEIKGEIGDSFVGVQARMMSQALRRLTGLISKTNCAAIFINQIREKVGVRFGNPETTPGGRALKFYSSVRLDIRRVASIKEGEENIGNRVRTKIVKNKVAPPFKKVTFDIYFGKGICPYSEAFSIGLEKNIIKKAGSWYSINEKKLGQGKENCISILKQENNLYKDLLESIA</sequence>
<dbReference type="Proteomes" id="UP000234857">
    <property type="component" value="Unassembled WGS sequence"/>
</dbReference>
<dbReference type="GO" id="GO:0003684">
    <property type="term" value="F:damaged DNA binding"/>
    <property type="evidence" value="ECO:0007669"/>
    <property type="project" value="UniProtKB-UniRule"/>
</dbReference>
<keyword evidence="7" id="KW-0963">Cytoplasm</keyword>
<name>A0A2N5ZGE7_MUIH1</name>
<evidence type="ECO:0000313" key="12">
    <source>
        <dbReference type="EMBL" id="PLX17693.1"/>
    </source>
</evidence>
<dbReference type="FunFam" id="3.40.50.300:FF:000087">
    <property type="entry name" value="Recombinase RecA"/>
    <property type="match status" value="1"/>
</dbReference>
<dbReference type="PRINTS" id="PR00142">
    <property type="entry name" value="RECA"/>
</dbReference>
<dbReference type="PROSITE" id="PS00321">
    <property type="entry name" value="RECA_1"/>
    <property type="match status" value="1"/>
</dbReference>
<evidence type="ECO:0000256" key="5">
    <source>
        <dbReference type="ARBA" id="ARBA00023125"/>
    </source>
</evidence>
<comment type="subcellular location">
    <subcellularLocation>
        <location evidence="7">Cytoplasm</location>
    </subcellularLocation>
</comment>
<evidence type="ECO:0000256" key="1">
    <source>
        <dbReference type="ARBA" id="ARBA00009391"/>
    </source>
</evidence>
<dbReference type="GO" id="GO:0140664">
    <property type="term" value="F:ATP-dependent DNA damage sensor activity"/>
    <property type="evidence" value="ECO:0007669"/>
    <property type="project" value="InterPro"/>
</dbReference>
<dbReference type="EMBL" id="PKTG01000083">
    <property type="protein sequence ID" value="PLX17693.1"/>
    <property type="molecule type" value="Genomic_DNA"/>
</dbReference>
<dbReference type="InterPro" id="IPR020587">
    <property type="entry name" value="RecA_monomer-monomer_interface"/>
</dbReference>
<dbReference type="InterPro" id="IPR003593">
    <property type="entry name" value="AAA+_ATPase"/>
</dbReference>
<comment type="caution">
    <text evidence="12">The sequence shown here is derived from an EMBL/GenBank/DDBJ whole genome shotgun (WGS) entry which is preliminary data.</text>
</comment>
<dbReference type="PROSITE" id="PS50163">
    <property type="entry name" value="RECA_3"/>
    <property type="match status" value="1"/>
</dbReference>
<keyword evidence="4 7" id="KW-0067">ATP-binding</keyword>
<dbReference type="PROSITE" id="PS50162">
    <property type="entry name" value="RECA_2"/>
    <property type="match status" value="1"/>
</dbReference>
<keyword evidence="6 7" id="KW-0233">DNA recombination</keyword>
<feature type="domain" description="RecA family profile 1" evidence="10">
    <location>
        <begin position="39"/>
        <end position="198"/>
    </location>
</feature>
<evidence type="ECO:0000256" key="7">
    <source>
        <dbReference type="HAMAP-Rule" id="MF_00268"/>
    </source>
</evidence>
<dbReference type="GO" id="GO:0005524">
    <property type="term" value="F:ATP binding"/>
    <property type="evidence" value="ECO:0007669"/>
    <property type="project" value="UniProtKB-UniRule"/>
</dbReference>
<dbReference type="InterPro" id="IPR020588">
    <property type="entry name" value="RecA_ATP-bd"/>
</dbReference>
<dbReference type="InterPro" id="IPR049261">
    <property type="entry name" value="RecA-like_C"/>
</dbReference>
<evidence type="ECO:0000259" key="10">
    <source>
        <dbReference type="PROSITE" id="PS50162"/>
    </source>
</evidence>
<dbReference type="InterPro" id="IPR020584">
    <property type="entry name" value="DNA_recomb/repair_RecA_CS"/>
</dbReference>
<evidence type="ECO:0000313" key="13">
    <source>
        <dbReference type="Proteomes" id="UP000234857"/>
    </source>
</evidence>
<dbReference type="GO" id="GO:0003697">
    <property type="term" value="F:single-stranded DNA binding"/>
    <property type="evidence" value="ECO:0007669"/>
    <property type="project" value="UniProtKB-UniRule"/>
</dbReference>
<comment type="function">
    <text evidence="7">Can catalyze the hydrolysis of ATP in the presence of single-stranded DNA, the ATP-dependent uptake of single-stranded DNA by duplex DNA, and the ATP-dependent hybridization of homologous single-stranded DNAs. It interacts with LexA causing its activation and leading to its autocatalytic cleavage.</text>
</comment>